<dbReference type="InterPro" id="IPR022385">
    <property type="entry name" value="Rhs_assc_core"/>
</dbReference>
<reference evidence="1 2" key="1">
    <citation type="submission" date="2014-02" db="EMBL/GenBank/DDBJ databases">
        <title>Transposable element dynamics among asymbiotic and ectomycorrhizal Amanita fungi.</title>
        <authorList>
            <consortium name="DOE Joint Genome Institute"/>
            <person name="Hess J."/>
            <person name="Skrede I."/>
            <person name="Wolfe B."/>
            <person name="LaButti K."/>
            <person name="Ohm R.A."/>
            <person name="Grigoriev I.V."/>
            <person name="Pringle A."/>
        </authorList>
    </citation>
    <scope>NUCLEOTIDE SEQUENCE [LARGE SCALE GENOMIC DNA]</scope>
    <source>
        <strain evidence="1 2">SKay4041</strain>
    </source>
</reference>
<dbReference type="OrthoDB" id="442731at2759"/>
<dbReference type="PANTHER" id="PTHR32305:SF15">
    <property type="entry name" value="PROTEIN RHSA-RELATED"/>
    <property type="match status" value="1"/>
</dbReference>
<evidence type="ECO:0008006" key="3">
    <source>
        <dbReference type="Google" id="ProtNLM"/>
    </source>
</evidence>
<keyword evidence="2" id="KW-1185">Reference proteome</keyword>
<sequence>MSQPTVVATLPIVHGVDTATGALVIGQGWVILTKGLSSIERVLATLAQDGVRGAVMYDNNNSYVLDGQRLIKIGLVLGEAKFEYPFEHLPDGTVRYFGQRPTDQKSKSSFYVQHPNDPYVRVWAIAEHRDPFSNCISFDYGGNDLKNLSHNKCIQFMYDEVRSDKNTRYQGSYKILVDKRMKGLENLRLDNQETVLNYDLAYAEPPLTKLSCLTSLGSKGPNDASTYPLNFIWNHYPNADIVFDYTRDLVEISSKHESPEIIPLDVGGNGSHDLVVMSKNGPLMNFEVYSPDKDGKILSTPAISIKKFDYPDQILCLNLEGNGIADLVFITRIEEGHFYRLQATTIKTSTCSLGEPSSFPIPEQNSGIFHSDDFSGDGKVGIVYIYGAPREQLKKSSEGTGPVISEEVFTKMQVIVGDLDGNGVQDIFLFYPRIEQQSWAIVFIESVSGKLDYNKSHILSKTEYPYVECTVILPFLANGDGKTSLLFVSKNRANMLQLQLLRSTGPTFLIDNHFDTSISYNDRMNVFVNHITSASMLDVAIVVHGPKRPRIHILQFDSNTFHSLDPHVAAHVLKRSLTRWTDLRGIGRSDCVFITEGDSHAFTIRSLSLEAHSSALPTDRLGFLYGNARIDFNGRGWLGFETIERTSNSLQRTEKTTHIQNSPLTGQLHEMKVMEQDRGVLQLNTYTWTSLSVMIHNMTESVVSLLVLGLICPARVLLLSFFVTIPILSSRQRNNSFSKWSTYCDSNNQTLTRKMMALPNGGINIEVDGLGRLTTIEKLNGVALKLSYDGISETNKEIFSPQGTEKLCHYVTTYDDNNHRWTLSNELTGVDTSTTSDLLGRQISREVWIFRAQNPKDVETFEYYQDQLAKVTSRDGPSYEYTYDDYGNVTSFLLIKLTLPDGQLRIYPCDYSEVDLSNINHIKETRSYLIHNGRRLACNHRTRIFREVTKEKVHHPQMDHIGNTVGVSNDRGEILGTFEYHPFGMMMNNIPRNRDEPIVRYTFSGKEMFDDLYYFGARYYDPQAGRFLTLDTFPIDLDNITSSSFNLYGFAGNNPVNVFDLNGDAPVPWWHW</sequence>
<evidence type="ECO:0000313" key="2">
    <source>
        <dbReference type="Proteomes" id="UP000242287"/>
    </source>
</evidence>
<dbReference type="Gene3D" id="2.180.10.10">
    <property type="entry name" value="RHS repeat-associated core"/>
    <property type="match status" value="1"/>
</dbReference>
<dbReference type="AlphaFoldDB" id="A0A2A9NSU9"/>
<accession>A0A2A9NSU9</accession>
<dbReference type="PANTHER" id="PTHR32305">
    <property type="match status" value="1"/>
</dbReference>
<dbReference type="SUPFAM" id="SSF69318">
    <property type="entry name" value="Integrin alpha N-terminal domain"/>
    <property type="match status" value="2"/>
</dbReference>
<dbReference type="NCBIfam" id="TIGR03696">
    <property type="entry name" value="Rhs_assc_core"/>
    <property type="match status" value="1"/>
</dbReference>
<protein>
    <recommendedName>
        <fullName evidence="3">Insecticide toxin TcdB middle/N-terminal domain-containing protein</fullName>
    </recommendedName>
</protein>
<organism evidence="1 2">
    <name type="scientific">Amanita thiersii Skay4041</name>
    <dbReference type="NCBI Taxonomy" id="703135"/>
    <lineage>
        <taxon>Eukaryota</taxon>
        <taxon>Fungi</taxon>
        <taxon>Dikarya</taxon>
        <taxon>Basidiomycota</taxon>
        <taxon>Agaricomycotina</taxon>
        <taxon>Agaricomycetes</taxon>
        <taxon>Agaricomycetidae</taxon>
        <taxon>Agaricales</taxon>
        <taxon>Pluteineae</taxon>
        <taxon>Amanitaceae</taxon>
        <taxon>Amanita</taxon>
    </lineage>
</organism>
<dbReference type="InterPro" id="IPR050708">
    <property type="entry name" value="T6SS_VgrG/RHS"/>
</dbReference>
<dbReference type="InterPro" id="IPR028994">
    <property type="entry name" value="Integrin_alpha_N"/>
</dbReference>
<dbReference type="Proteomes" id="UP000242287">
    <property type="component" value="Unassembled WGS sequence"/>
</dbReference>
<gene>
    <name evidence="1" type="ORF">AMATHDRAFT_3186</name>
</gene>
<proteinExistence type="predicted"/>
<dbReference type="EMBL" id="KZ301989">
    <property type="protein sequence ID" value="PFH51337.1"/>
    <property type="molecule type" value="Genomic_DNA"/>
</dbReference>
<name>A0A2A9NSU9_9AGAR</name>
<evidence type="ECO:0000313" key="1">
    <source>
        <dbReference type="EMBL" id="PFH51337.1"/>
    </source>
</evidence>
<dbReference type="NCBIfam" id="TIGR01643">
    <property type="entry name" value="YD_repeat_2x"/>
    <property type="match status" value="1"/>
</dbReference>
<dbReference type="InterPro" id="IPR006530">
    <property type="entry name" value="YD"/>
</dbReference>
<dbReference type="STRING" id="703135.A0A2A9NSU9"/>